<evidence type="ECO:0000313" key="3">
    <source>
        <dbReference type="Proteomes" id="UP000054516"/>
    </source>
</evidence>
<evidence type="ECO:0000313" key="2">
    <source>
        <dbReference type="EMBL" id="GAW25402.1"/>
    </source>
</evidence>
<organism evidence="2">
    <name type="scientific">Rosellinia necatrix</name>
    <name type="common">White root-rot fungus</name>
    <dbReference type="NCBI Taxonomy" id="77044"/>
    <lineage>
        <taxon>Eukaryota</taxon>
        <taxon>Fungi</taxon>
        <taxon>Dikarya</taxon>
        <taxon>Ascomycota</taxon>
        <taxon>Pezizomycotina</taxon>
        <taxon>Sordariomycetes</taxon>
        <taxon>Xylariomycetidae</taxon>
        <taxon>Xylariales</taxon>
        <taxon>Xylariaceae</taxon>
        <taxon>Rosellinia</taxon>
    </lineage>
</organism>
<accession>A0A1S8A5Y5</accession>
<dbReference type="Proteomes" id="UP000054516">
    <property type="component" value="Unassembled WGS sequence"/>
</dbReference>
<feature type="compositionally biased region" description="Polar residues" evidence="1">
    <location>
        <begin position="23"/>
        <end position="40"/>
    </location>
</feature>
<dbReference type="EMBL" id="DF977451">
    <property type="protein sequence ID" value="GAW25402.1"/>
    <property type="molecule type" value="Genomic_DNA"/>
</dbReference>
<feature type="region of interest" description="Disordered" evidence="1">
    <location>
        <begin position="1"/>
        <end position="79"/>
    </location>
</feature>
<gene>
    <name evidence="2" type="ORF">SAMD00023353_0600300</name>
</gene>
<sequence>MCCTVPQDIHRVTEPSPPCHTQRAAQQSRPLNSLPTNTGLPTGVPPTAKASSAGHHLGARFDRQNVSGSAVKRPCSMSS</sequence>
<dbReference type="AlphaFoldDB" id="A0A1S8A5Y5"/>
<protein>
    <submittedName>
        <fullName evidence="2">Uncharacterized protein</fullName>
    </submittedName>
</protein>
<keyword evidence="3" id="KW-1185">Reference proteome</keyword>
<proteinExistence type="predicted"/>
<reference evidence="2" key="1">
    <citation type="submission" date="2016-03" db="EMBL/GenBank/DDBJ databases">
        <title>Draft genome sequence of Rosellinia necatrix.</title>
        <authorList>
            <person name="Kanematsu S."/>
        </authorList>
    </citation>
    <scope>NUCLEOTIDE SEQUENCE [LARGE SCALE GENOMIC DNA]</scope>
    <source>
        <strain evidence="2">W97</strain>
    </source>
</reference>
<evidence type="ECO:0000256" key="1">
    <source>
        <dbReference type="SAM" id="MobiDB-lite"/>
    </source>
</evidence>
<name>A0A1S8A5Y5_ROSNE</name>